<evidence type="ECO:0000256" key="7">
    <source>
        <dbReference type="ARBA" id="ARBA00022741"/>
    </source>
</evidence>
<evidence type="ECO:0000256" key="10">
    <source>
        <dbReference type="ARBA" id="ARBA00023069"/>
    </source>
</evidence>
<keyword evidence="12" id="KW-0206">Cytoskeleton</keyword>
<dbReference type="AlphaFoldDB" id="A0A9D3NNR1"/>
<dbReference type="GO" id="GO:0005525">
    <property type="term" value="F:GTP binding"/>
    <property type="evidence" value="ECO:0007669"/>
    <property type="project" value="UniProtKB-KW"/>
</dbReference>
<evidence type="ECO:0000256" key="9">
    <source>
        <dbReference type="ARBA" id="ARBA00022927"/>
    </source>
</evidence>
<keyword evidence="16" id="KW-1185">Reference proteome</keyword>
<name>A0A9D3NNR1_9TELE</name>
<keyword evidence="9" id="KW-0653">Protein transport</keyword>
<evidence type="ECO:0000256" key="2">
    <source>
        <dbReference type="ARBA" id="ARBA00006270"/>
    </source>
</evidence>
<dbReference type="Pfam" id="PF00071">
    <property type="entry name" value="Ras"/>
    <property type="match status" value="1"/>
</dbReference>
<dbReference type="GO" id="GO:0015031">
    <property type="term" value="P:protein transport"/>
    <property type="evidence" value="ECO:0007669"/>
    <property type="project" value="UniProtKB-KW"/>
</dbReference>
<evidence type="ECO:0000256" key="14">
    <source>
        <dbReference type="ARBA" id="ARBA00030243"/>
    </source>
</evidence>
<dbReference type="GO" id="GO:0003924">
    <property type="term" value="F:GTPase activity"/>
    <property type="evidence" value="ECO:0007669"/>
    <property type="project" value="InterPro"/>
</dbReference>
<dbReference type="OrthoDB" id="10266641at2759"/>
<evidence type="ECO:0000256" key="11">
    <source>
        <dbReference type="ARBA" id="ARBA00023134"/>
    </source>
</evidence>
<dbReference type="PANTHER" id="PTHR14983:SF1">
    <property type="entry name" value="CILIOGENESIS AND PLANAR POLARITY EFFECTOR 2"/>
    <property type="match status" value="1"/>
</dbReference>
<dbReference type="GO" id="GO:0030030">
    <property type="term" value="P:cell projection organization"/>
    <property type="evidence" value="ECO:0007669"/>
    <property type="project" value="UniProtKB-KW"/>
</dbReference>
<keyword evidence="13" id="KW-0966">Cell projection</keyword>
<reference evidence="15 16" key="1">
    <citation type="submission" date="2021-06" db="EMBL/GenBank/DDBJ databases">
        <title>Chromosome-level genome assembly of the red-tail catfish (Hemibagrus wyckioides).</title>
        <authorList>
            <person name="Shao F."/>
        </authorList>
    </citation>
    <scope>NUCLEOTIDE SEQUENCE [LARGE SCALE GENOMIC DNA]</scope>
    <source>
        <strain evidence="15">EC202008001</strain>
        <tissue evidence="15">Blood</tissue>
    </source>
</reference>
<sequence>MAWVAAGSVMVSDWHRSPESREYFSKILHKKKRRKFGLLEAPVMPPHLKADIVRYKVFLSGKSGVGKTTLAARLAGLDMPNIHYETTGMETCAVFWPVKLRESGRILFFHFHLWDCGENATRRFDHMLPSCKEHADAILFLFSFTDRGSFEDLSSQMSRITEPSDRLVRLVVGTKFDLFMHTDVTERDITRFQEVLGVPVFRVGGDVSGGFGEIAPLLNALAENLWHQDCMHTSTSVPTVPSNSGHIGPEIIV</sequence>
<dbReference type="SUPFAM" id="SSF52540">
    <property type="entry name" value="P-loop containing nucleoside triphosphate hydrolases"/>
    <property type="match status" value="1"/>
</dbReference>
<keyword evidence="4" id="KW-0813">Transport</keyword>
<comment type="subcellular location">
    <subcellularLocation>
        <location evidence="1">Cytoplasm</location>
        <location evidence="1">Cytoskeleton</location>
        <location evidence="1">Cilium basal body</location>
    </subcellularLocation>
</comment>
<dbReference type="SMART" id="SM00175">
    <property type="entry name" value="RAB"/>
    <property type="match status" value="1"/>
</dbReference>
<dbReference type="PANTHER" id="PTHR14983">
    <property type="entry name" value="CILIOGENESIS AND PLANAR POLARITY EFFECTOR 2"/>
    <property type="match status" value="1"/>
</dbReference>
<evidence type="ECO:0000256" key="3">
    <source>
        <dbReference type="ARBA" id="ARBA00021423"/>
    </source>
</evidence>
<organism evidence="15 16">
    <name type="scientific">Hemibagrus wyckioides</name>
    <dbReference type="NCBI Taxonomy" id="337641"/>
    <lineage>
        <taxon>Eukaryota</taxon>
        <taxon>Metazoa</taxon>
        <taxon>Chordata</taxon>
        <taxon>Craniata</taxon>
        <taxon>Vertebrata</taxon>
        <taxon>Euteleostomi</taxon>
        <taxon>Actinopterygii</taxon>
        <taxon>Neopterygii</taxon>
        <taxon>Teleostei</taxon>
        <taxon>Ostariophysi</taxon>
        <taxon>Siluriformes</taxon>
        <taxon>Bagridae</taxon>
        <taxon>Hemibagrus</taxon>
    </lineage>
</organism>
<evidence type="ECO:0000256" key="4">
    <source>
        <dbReference type="ARBA" id="ARBA00022448"/>
    </source>
</evidence>
<comment type="similarity">
    <text evidence="2">Belongs to the small GTPase superfamily. Rab family.</text>
</comment>
<protein>
    <recommendedName>
        <fullName evidence="3">Ciliogenesis and planar polarity effector 2</fullName>
    </recommendedName>
    <alternativeName>
        <fullName evidence="14">REM2- and Rab-like small GTPase 1</fullName>
    </alternativeName>
</protein>
<dbReference type="EMBL" id="JAHKSW010000011">
    <property type="protein sequence ID" value="KAG7326288.1"/>
    <property type="molecule type" value="Genomic_DNA"/>
</dbReference>
<keyword evidence="6" id="KW-0963">Cytoplasm</keyword>
<accession>A0A9D3NNR1</accession>
<evidence type="ECO:0000256" key="8">
    <source>
        <dbReference type="ARBA" id="ARBA00022794"/>
    </source>
</evidence>
<evidence type="ECO:0000256" key="12">
    <source>
        <dbReference type="ARBA" id="ARBA00023212"/>
    </source>
</evidence>
<dbReference type="PRINTS" id="PR00449">
    <property type="entry name" value="RASTRNSFRMNG"/>
</dbReference>
<comment type="caution">
    <text evidence="15">The sequence shown here is derived from an EMBL/GenBank/DDBJ whole genome shotgun (WGS) entry which is preliminary data.</text>
</comment>
<evidence type="ECO:0000256" key="1">
    <source>
        <dbReference type="ARBA" id="ARBA00004120"/>
    </source>
</evidence>
<dbReference type="PROSITE" id="PS51419">
    <property type="entry name" value="RAB"/>
    <property type="match status" value="1"/>
</dbReference>
<dbReference type="InterPro" id="IPR027417">
    <property type="entry name" value="P-loop_NTPase"/>
</dbReference>
<dbReference type="GO" id="GO:0006887">
    <property type="term" value="P:exocytosis"/>
    <property type="evidence" value="ECO:0007669"/>
    <property type="project" value="UniProtKB-KW"/>
</dbReference>
<dbReference type="Gene3D" id="3.40.50.300">
    <property type="entry name" value="P-loop containing nucleotide triphosphate hydrolases"/>
    <property type="match status" value="1"/>
</dbReference>
<evidence type="ECO:0000313" key="16">
    <source>
        <dbReference type="Proteomes" id="UP000824219"/>
    </source>
</evidence>
<keyword evidence="10" id="KW-0969">Cilium</keyword>
<dbReference type="Proteomes" id="UP000824219">
    <property type="component" value="Linkage Group LG11"/>
</dbReference>
<keyword evidence="8" id="KW-0970">Cilium biogenesis/degradation</keyword>
<keyword evidence="5" id="KW-0268">Exocytosis</keyword>
<evidence type="ECO:0000256" key="5">
    <source>
        <dbReference type="ARBA" id="ARBA00022483"/>
    </source>
</evidence>
<evidence type="ECO:0000256" key="6">
    <source>
        <dbReference type="ARBA" id="ARBA00022490"/>
    </source>
</evidence>
<keyword evidence="11" id="KW-0342">GTP-binding</keyword>
<dbReference type="InterPro" id="IPR001806">
    <property type="entry name" value="Small_GTPase"/>
</dbReference>
<gene>
    <name evidence="15" type="ORF">KOW79_009689</name>
</gene>
<dbReference type="InterPro" id="IPR039677">
    <property type="entry name" value="RSG1"/>
</dbReference>
<evidence type="ECO:0000313" key="15">
    <source>
        <dbReference type="EMBL" id="KAG7326288.1"/>
    </source>
</evidence>
<evidence type="ECO:0000256" key="13">
    <source>
        <dbReference type="ARBA" id="ARBA00023273"/>
    </source>
</evidence>
<keyword evidence="7" id="KW-0547">Nucleotide-binding</keyword>
<proteinExistence type="inferred from homology"/>